<feature type="binding site" evidence="5">
    <location>
        <position position="152"/>
    </location>
    <ligand>
        <name>GTP</name>
        <dbReference type="ChEBI" id="CHEBI:37565"/>
    </ligand>
</feature>
<reference evidence="7" key="1">
    <citation type="submission" date="2021-01" db="EMBL/GenBank/DDBJ databases">
        <authorList>
            <person name="Li R."/>
            <person name="Bekaert M."/>
        </authorList>
    </citation>
    <scope>NUCLEOTIDE SEQUENCE</scope>
    <source>
        <strain evidence="7">Farmed</strain>
    </source>
</reference>
<dbReference type="GO" id="GO:0005743">
    <property type="term" value="C:mitochondrial inner membrane"/>
    <property type="evidence" value="ECO:0007669"/>
    <property type="project" value="UniProtKB-SubCell"/>
</dbReference>
<dbReference type="FunFam" id="1.10.1580.10:FF:000004">
    <property type="entry name" value="Mitochondrial GTPase 1"/>
    <property type="match status" value="1"/>
</dbReference>
<dbReference type="Pfam" id="PF01926">
    <property type="entry name" value="MMR_HSR1"/>
    <property type="match status" value="1"/>
</dbReference>
<evidence type="ECO:0000256" key="2">
    <source>
        <dbReference type="ARBA" id="ARBA00023134"/>
    </source>
</evidence>
<dbReference type="PANTHER" id="PTHR45782">
    <property type="entry name" value="MITOCHONDRIAL RIBOSOME-ASSOCIATED GTPASE 1"/>
    <property type="match status" value="1"/>
</dbReference>
<dbReference type="PANTHER" id="PTHR45782:SF4">
    <property type="entry name" value="MITOCHONDRIAL RIBOSOME-ASSOCIATED GTPASE 1"/>
    <property type="match status" value="1"/>
</dbReference>
<dbReference type="AlphaFoldDB" id="A0A812CWS9"/>
<organism evidence="7 8">
    <name type="scientific">Acanthosepion pharaonis</name>
    <name type="common">Pharaoh cuttlefish</name>
    <name type="synonym">Sepia pharaonis</name>
    <dbReference type="NCBI Taxonomy" id="158019"/>
    <lineage>
        <taxon>Eukaryota</taxon>
        <taxon>Metazoa</taxon>
        <taxon>Spiralia</taxon>
        <taxon>Lophotrochozoa</taxon>
        <taxon>Mollusca</taxon>
        <taxon>Cephalopoda</taxon>
        <taxon>Coleoidea</taxon>
        <taxon>Decapodiformes</taxon>
        <taxon>Sepiida</taxon>
        <taxon>Sepiina</taxon>
        <taxon>Sepiidae</taxon>
        <taxon>Acanthosepion</taxon>
    </lineage>
</organism>
<comment type="caution">
    <text evidence="7">The sequence shown here is derived from an EMBL/GenBank/DDBJ whole genome shotgun (WGS) entry which is preliminary data.</text>
</comment>
<dbReference type="InterPro" id="IPR006073">
    <property type="entry name" value="GTP-bd"/>
</dbReference>
<sequence length="272" mass="30803">MHKGMQQMMTRLKKVDCVIEIRDARIPISGNNPKFAGLLRARPHLLILNKADLCDMSHKESVLEELHKDGIQEVLWTNCKEQYKKTELSVYNVMVIGIPNIGKSSFINAVRRTHVQKGSATAVGAKAGITRSVIEKIKVSANPKIYVYDTPGVLAPEVKNISVGMKLALCSCLQDHLVGEDIIVDYMLFWLNRHQKFQYVTEFELEEPTDDILFLLNHVAKKNNKYIKHRSLDSNQGRIVYRPDFTAAANIILQKFRAGDFGPVMLDAKINN</sequence>
<dbReference type="EMBL" id="CAHIKZ030002121">
    <property type="protein sequence ID" value="CAE1281567.1"/>
    <property type="molecule type" value="Genomic_DNA"/>
</dbReference>
<dbReference type="GO" id="GO:0032543">
    <property type="term" value="P:mitochondrial translation"/>
    <property type="evidence" value="ECO:0007669"/>
    <property type="project" value="TreeGrafter"/>
</dbReference>
<accession>A0A812CWS9</accession>
<proteinExistence type="inferred from homology"/>
<evidence type="ECO:0000313" key="7">
    <source>
        <dbReference type="EMBL" id="CAE1281567.1"/>
    </source>
</evidence>
<dbReference type="GO" id="GO:0003924">
    <property type="term" value="F:GTPase activity"/>
    <property type="evidence" value="ECO:0007669"/>
    <property type="project" value="TreeGrafter"/>
</dbReference>
<keyword evidence="4" id="KW-0496">Mitochondrion</keyword>
<dbReference type="PRINTS" id="PR00326">
    <property type="entry name" value="GTP1OBG"/>
</dbReference>
<gene>
    <name evidence="7" type="ORF">SPHA_42950</name>
</gene>
<dbReference type="GO" id="GO:0005525">
    <property type="term" value="F:GTP binding"/>
    <property type="evidence" value="ECO:0007669"/>
    <property type="project" value="UniProtKB-KW"/>
</dbReference>
<dbReference type="PIRSF" id="PIRSF006230">
    <property type="entry name" value="MG442"/>
    <property type="match status" value="1"/>
</dbReference>
<dbReference type="InterPro" id="IPR016478">
    <property type="entry name" value="GTPase_MTG1"/>
</dbReference>
<dbReference type="CDD" id="cd01856">
    <property type="entry name" value="YlqF"/>
    <property type="match status" value="1"/>
</dbReference>
<dbReference type="InterPro" id="IPR023179">
    <property type="entry name" value="GTP-bd_ortho_bundle_sf"/>
</dbReference>
<evidence type="ECO:0000256" key="5">
    <source>
        <dbReference type="PIRSR" id="PIRSR006230-1"/>
    </source>
</evidence>
<feature type="binding site" evidence="5">
    <location>
        <begin position="49"/>
        <end position="52"/>
    </location>
    <ligand>
        <name>GTP</name>
        <dbReference type="ChEBI" id="CHEBI:37565"/>
    </ligand>
</feature>
<evidence type="ECO:0000259" key="6">
    <source>
        <dbReference type="Pfam" id="PF01926"/>
    </source>
</evidence>
<keyword evidence="8" id="KW-1185">Reference proteome</keyword>
<dbReference type="Gene3D" id="1.10.1580.10">
    <property type="match status" value="1"/>
</dbReference>
<dbReference type="SUPFAM" id="SSF52540">
    <property type="entry name" value="P-loop containing nucleoside triphosphate hydrolases"/>
    <property type="match status" value="1"/>
</dbReference>
<evidence type="ECO:0000256" key="1">
    <source>
        <dbReference type="ARBA" id="ARBA00022741"/>
    </source>
</evidence>
<dbReference type="Gene3D" id="3.40.50.300">
    <property type="entry name" value="P-loop containing nucleotide triphosphate hydrolases"/>
    <property type="match status" value="1"/>
</dbReference>
<protein>
    <recommendedName>
        <fullName evidence="4">Mitochondrial GTPase 1</fullName>
    </recommendedName>
</protein>
<feature type="domain" description="G" evidence="6">
    <location>
        <begin position="92"/>
        <end position="186"/>
    </location>
</feature>
<name>A0A812CWS9_ACAPH</name>
<evidence type="ECO:0000256" key="4">
    <source>
        <dbReference type="PIRNR" id="PIRNR006230"/>
    </source>
</evidence>
<comment type="similarity">
    <text evidence="4">Belongs to the TRAFAC class YlqF/YawG GTPase family. MTG1 subfamily.</text>
</comment>
<evidence type="ECO:0000256" key="3">
    <source>
        <dbReference type="ARBA" id="ARBA00045284"/>
    </source>
</evidence>
<comment type="subcellular location">
    <subcellularLocation>
        <location evidence="4">Mitochondrion inner membrane</location>
        <topology evidence="4">Peripheral membrane protein</topology>
    </subcellularLocation>
</comment>
<keyword evidence="1 4" id="KW-0547">Nucleotide-binding</keyword>
<keyword evidence="2 4" id="KW-0342">GTP-binding</keyword>
<dbReference type="OrthoDB" id="269151at2759"/>
<evidence type="ECO:0000313" key="8">
    <source>
        <dbReference type="Proteomes" id="UP000597762"/>
    </source>
</evidence>
<feature type="binding site" evidence="5">
    <location>
        <begin position="100"/>
        <end position="105"/>
    </location>
    <ligand>
        <name>GTP</name>
        <dbReference type="ChEBI" id="CHEBI:37565"/>
    </ligand>
</feature>
<dbReference type="Proteomes" id="UP000597762">
    <property type="component" value="Unassembled WGS sequence"/>
</dbReference>
<dbReference type="InterPro" id="IPR027417">
    <property type="entry name" value="P-loop_NTPase"/>
</dbReference>
<comment type="function">
    <text evidence="3 4">Plays a role in the regulation of the mitochondrial ribosome assembly and of translational activity. Displays mitochondrial GTPase activity.</text>
</comment>